<sequence length="147" mass="17180">MTIWERQRRGRLYCDSFLAQKGVNGVDTELGRLADIREKECRCGGAESEQTRPRRGRERRVRRLSGSRADEGRRWQPAEYRPPPLLISRVSNERASRGSLPMKEQSRFHITVELRENQMILDNMRHVLLARDSCLPPASRPDLWPNK</sequence>
<dbReference type="AlphaFoldDB" id="A0AAV1JD34"/>
<dbReference type="EMBL" id="CAVLEF010000007">
    <property type="protein sequence ID" value="CAK1546335.1"/>
    <property type="molecule type" value="Genomic_DNA"/>
</dbReference>
<name>A0AAV1JD34_9NEOP</name>
<organism evidence="2 3">
    <name type="scientific">Leptosia nina</name>
    <dbReference type="NCBI Taxonomy" id="320188"/>
    <lineage>
        <taxon>Eukaryota</taxon>
        <taxon>Metazoa</taxon>
        <taxon>Ecdysozoa</taxon>
        <taxon>Arthropoda</taxon>
        <taxon>Hexapoda</taxon>
        <taxon>Insecta</taxon>
        <taxon>Pterygota</taxon>
        <taxon>Neoptera</taxon>
        <taxon>Endopterygota</taxon>
        <taxon>Lepidoptera</taxon>
        <taxon>Glossata</taxon>
        <taxon>Ditrysia</taxon>
        <taxon>Papilionoidea</taxon>
        <taxon>Pieridae</taxon>
        <taxon>Pierinae</taxon>
        <taxon>Leptosia</taxon>
    </lineage>
</organism>
<evidence type="ECO:0000313" key="3">
    <source>
        <dbReference type="Proteomes" id="UP001497472"/>
    </source>
</evidence>
<feature type="region of interest" description="Disordered" evidence="1">
    <location>
        <begin position="42"/>
        <end position="78"/>
    </location>
</feature>
<keyword evidence="3" id="KW-1185">Reference proteome</keyword>
<gene>
    <name evidence="2" type="ORF">LNINA_LOCUS5914</name>
</gene>
<accession>A0AAV1JD34</accession>
<dbReference type="Proteomes" id="UP001497472">
    <property type="component" value="Unassembled WGS sequence"/>
</dbReference>
<feature type="compositionally biased region" description="Basic residues" evidence="1">
    <location>
        <begin position="53"/>
        <end position="65"/>
    </location>
</feature>
<protein>
    <submittedName>
        <fullName evidence="2">Uncharacterized protein</fullName>
    </submittedName>
</protein>
<proteinExistence type="predicted"/>
<evidence type="ECO:0000256" key="1">
    <source>
        <dbReference type="SAM" id="MobiDB-lite"/>
    </source>
</evidence>
<reference evidence="2 3" key="1">
    <citation type="submission" date="2023-11" db="EMBL/GenBank/DDBJ databases">
        <authorList>
            <person name="Okamura Y."/>
        </authorList>
    </citation>
    <scope>NUCLEOTIDE SEQUENCE [LARGE SCALE GENOMIC DNA]</scope>
</reference>
<evidence type="ECO:0000313" key="2">
    <source>
        <dbReference type="EMBL" id="CAK1546335.1"/>
    </source>
</evidence>
<comment type="caution">
    <text evidence="2">The sequence shown here is derived from an EMBL/GenBank/DDBJ whole genome shotgun (WGS) entry which is preliminary data.</text>
</comment>